<reference evidence="3" key="1">
    <citation type="submission" date="2016-11" db="UniProtKB">
        <authorList>
            <consortium name="WormBaseParasite"/>
        </authorList>
    </citation>
    <scope>IDENTIFICATION</scope>
</reference>
<dbReference type="Proteomes" id="UP000095283">
    <property type="component" value="Unplaced"/>
</dbReference>
<dbReference type="WBParaSite" id="Hba_01038">
    <property type="protein sequence ID" value="Hba_01038"/>
    <property type="gene ID" value="Hba_01038"/>
</dbReference>
<evidence type="ECO:0000313" key="3">
    <source>
        <dbReference type="WBParaSite" id="Hba_01038"/>
    </source>
</evidence>
<feature type="chain" id="PRO_5012972501" evidence="1">
    <location>
        <begin position="16"/>
        <end position="220"/>
    </location>
</feature>
<proteinExistence type="predicted"/>
<keyword evidence="1" id="KW-0732">Signal</keyword>
<keyword evidence="2" id="KW-1185">Reference proteome</keyword>
<feature type="signal peptide" evidence="1">
    <location>
        <begin position="1"/>
        <end position="15"/>
    </location>
</feature>
<name>A0A1I7W8T3_HETBA</name>
<dbReference type="AlphaFoldDB" id="A0A1I7W8T3"/>
<protein>
    <submittedName>
        <fullName evidence="3">Peptidase A1 domain-containing protein</fullName>
    </submittedName>
</protein>
<accession>A0A1I7W8T3</accession>
<evidence type="ECO:0000313" key="2">
    <source>
        <dbReference type="Proteomes" id="UP000095283"/>
    </source>
</evidence>
<sequence>MRIPILFLFLSLVDSFLFDTGSEINHCYELDLENCFREAFLAVIHPPTRIKKASNNYSQNTTIKDKRKDSPTFLLCHDVRRFSSCFLFPGCSDHLAAAIASVQYHMVFGKKLPIHVFLAYKGFGAYQLPSCFGWSALFVLPRGSHRWKSGTVRGVGVVFGNLKLGKVEYKGIKVVWYGVVDDMSMAACGYASGFYTGGVGILSDSLKTSPFGAVNNRYSS</sequence>
<organism evidence="2 3">
    <name type="scientific">Heterorhabditis bacteriophora</name>
    <name type="common">Entomopathogenic nematode worm</name>
    <dbReference type="NCBI Taxonomy" id="37862"/>
    <lineage>
        <taxon>Eukaryota</taxon>
        <taxon>Metazoa</taxon>
        <taxon>Ecdysozoa</taxon>
        <taxon>Nematoda</taxon>
        <taxon>Chromadorea</taxon>
        <taxon>Rhabditida</taxon>
        <taxon>Rhabditina</taxon>
        <taxon>Rhabditomorpha</taxon>
        <taxon>Strongyloidea</taxon>
        <taxon>Heterorhabditidae</taxon>
        <taxon>Heterorhabditis</taxon>
    </lineage>
</organism>
<evidence type="ECO:0000256" key="1">
    <source>
        <dbReference type="SAM" id="SignalP"/>
    </source>
</evidence>